<keyword evidence="4" id="KW-0233">DNA recombination</keyword>
<proteinExistence type="inferred from homology"/>
<dbReference type="SUPFAM" id="SSF56349">
    <property type="entry name" value="DNA breaking-rejoining enzymes"/>
    <property type="match status" value="1"/>
</dbReference>
<evidence type="ECO:0000256" key="1">
    <source>
        <dbReference type="ARBA" id="ARBA00008857"/>
    </source>
</evidence>
<dbReference type="OrthoDB" id="7615137at2"/>
<evidence type="ECO:0000259" key="5">
    <source>
        <dbReference type="PROSITE" id="PS51898"/>
    </source>
</evidence>
<dbReference type="Pfam" id="PF00589">
    <property type="entry name" value="Phage_integrase"/>
    <property type="match status" value="1"/>
</dbReference>
<dbReference type="InterPro" id="IPR011010">
    <property type="entry name" value="DNA_brk_join_enz"/>
</dbReference>
<feature type="domain" description="Tyr recombinase" evidence="5">
    <location>
        <begin position="241"/>
        <end position="425"/>
    </location>
</feature>
<evidence type="ECO:0000256" key="3">
    <source>
        <dbReference type="ARBA" id="ARBA00023125"/>
    </source>
</evidence>
<dbReference type="Proteomes" id="UP000199377">
    <property type="component" value="Unassembled WGS sequence"/>
</dbReference>
<dbReference type="InterPro" id="IPR013762">
    <property type="entry name" value="Integrase-like_cat_sf"/>
</dbReference>
<dbReference type="InterPro" id="IPR010998">
    <property type="entry name" value="Integrase_recombinase_N"/>
</dbReference>
<name>A0A1I3PUH6_9RHOB</name>
<evidence type="ECO:0000313" key="7">
    <source>
        <dbReference type="Proteomes" id="UP000199377"/>
    </source>
</evidence>
<gene>
    <name evidence="6" type="ORF">SAMN05216258_1218</name>
</gene>
<dbReference type="Gene3D" id="3.30.160.390">
    <property type="entry name" value="Integrase, DNA-binding domain"/>
    <property type="match status" value="1"/>
</dbReference>
<keyword evidence="7" id="KW-1185">Reference proteome</keyword>
<dbReference type="PANTHER" id="PTHR30629">
    <property type="entry name" value="PROPHAGE INTEGRASE"/>
    <property type="match status" value="1"/>
</dbReference>
<reference evidence="6 7" key="1">
    <citation type="submission" date="2016-10" db="EMBL/GenBank/DDBJ databases">
        <authorList>
            <person name="de Groot N.N."/>
        </authorList>
    </citation>
    <scope>NUCLEOTIDE SEQUENCE [LARGE SCALE GENOMIC DNA]</scope>
    <source>
        <strain evidence="6 7">CGMCC 1.11030</strain>
    </source>
</reference>
<dbReference type="PROSITE" id="PS51898">
    <property type="entry name" value="TYR_RECOMBINASE"/>
    <property type="match status" value="1"/>
</dbReference>
<evidence type="ECO:0000256" key="4">
    <source>
        <dbReference type="ARBA" id="ARBA00023172"/>
    </source>
</evidence>
<dbReference type="AlphaFoldDB" id="A0A1I3PUH6"/>
<evidence type="ECO:0000256" key="2">
    <source>
        <dbReference type="ARBA" id="ARBA00022908"/>
    </source>
</evidence>
<dbReference type="Gene3D" id="1.10.443.10">
    <property type="entry name" value="Intergrase catalytic core"/>
    <property type="match status" value="1"/>
</dbReference>
<dbReference type="STRING" id="1114924.SAMN05216258_1218"/>
<dbReference type="RefSeq" id="WP_092866086.1">
    <property type="nucleotide sequence ID" value="NZ_FOQH01000021.1"/>
</dbReference>
<dbReference type="PANTHER" id="PTHR30629:SF2">
    <property type="entry name" value="PROPHAGE INTEGRASE INTS-RELATED"/>
    <property type="match status" value="1"/>
</dbReference>
<dbReference type="InterPro" id="IPR038488">
    <property type="entry name" value="Integrase_DNA-bd_sf"/>
</dbReference>
<dbReference type="InterPro" id="IPR025166">
    <property type="entry name" value="Integrase_DNA_bind_dom"/>
</dbReference>
<organism evidence="6 7">
    <name type="scientific">Albimonas pacifica</name>
    <dbReference type="NCBI Taxonomy" id="1114924"/>
    <lineage>
        <taxon>Bacteria</taxon>
        <taxon>Pseudomonadati</taxon>
        <taxon>Pseudomonadota</taxon>
        <taxon>Alphaproteobacteria</taxon>
        <taxon>Rhodobacterales</taxon>
        <taxon>Paracoccaceae</taxon>
        <taxon>Albimonas</taxon>
    </lineage>
</organism>
<dbReference type="Gene3D" id="1.10.150.130">
    <property type="match status" value="1"/>
</dbReference>
<dbReference type="GO" id="GO:0006310">
    <property type="term" value="P:DNA recombination"/>
    <property type="evidence" value="ECO:0007669"/>
    <property type="project" value="UniProtKB-KW"/>
</dbReference>
<protein>
    <submittedName>
        <fullName evidence="6">Site-specific recombinase XerD</fullName>
    </submittedName>
</protein>
<dbReference type="CDD" id="cd00801">
    <property type="entry name" value="INT_P4_C"/>
    <property type="match status" value="1"/>
</dbReference>
<dbReference type="GO" id="GO:0015074">
    <property type="term" value="P:DNA integration"/>
    <property type="evidence" value="ECO:0007669"/>
    <property type="project" value="UniProtKB-KW"/>
</dbReference>
<sequence>MRMDEAISEATGRGASRVRLTARRIEDAMPPERGERELHDSLARGLSLRLRATGGRSWRFTYRTAGGRAGSLRRVTIGTYPAVGLADARREAERLRGLVVVGRDPAAERKAALEAEAARDREAERAAAEPRLADGLAAYDAYLARRGVRDRVNVVSALRRRLLGDANASTALGDIRLKDIARTDVARIVSGLEADGLPGAAKALRQKTATFLNWAADEGLIDANPLAGMRQRRATRMERLKTPGRMLDDDELRALLRACRTAASGPGGGLKVLGDVVTILALTGQRRTETARMRFEDLDETLTWWRIPGEEAKNGVPHPVPLGPMARAIIAAQPRHESCPWVFTSNGRTPVSGWSKLEPKLRMLAEAEGVEGRWTLHDLRRSFRSGLTRIGVDSELAEIMLNHRPERLRAIYDREPRIREREKASRRWEEHLGLSKSASSVPGILGTDHP</sequence>
<comment type="similarity">
    <text evidence="1">Belongs to the 'phage' integrase family.</text>
</comment>
<dbReference type="EMBL" id="FOQH01000021">
    <property type="protein sequence ID" value="SFJ25045.1"/>
    <property type="molecule type" value="Genomic_DNA"/>
</dbReference>
<accession>A0A1I3PUH6</accession>
<keyword evidence="3" id="KW-0238">DNA-binding</keyword>
<dbReference type="InterPro" id="IPR002104">
    <property type="entry name" value="Integrase_catalytic"/>
</dbReference>
<dbReference type="InterPro" id="IPR050808">
    <property type="entry name" value="Phage_Integrase"/>
</dbReference>
<keyword evidence="2" id="KW-0229">DNA integration</keyword>
<dbReference type="Pfam" id="PF13356">
    <property type="entry name" value="Arm-DNA-bind_3"/>
    <property type="match status" value="1"/>
</dbReference>
<evidence type="ECO:0000313" key="6">
    <source>
        <dbReference type="EMBL" id="SFJ25045.1"/>
    </source>
</evidence>
<dbReference type="GO" id="GO:0003677">
    <property type="term" value="F:DNA binding"/>
    <property type="evidence" value="ECO:0007669"/>
    <property type="project" value="UniProtKB-KW"/>
</dbReference>